<accession>A0A5S6Q5T6</accession>
<evidence type="ECO:0000313" key="2">
    <source>
        <dbReference type="WBParaSite" id="TMUE_1000002631.1"/>
    </source>
</evidence>
<dbReference type="PANTHER" id="PTHR47331:SF5">
    <property type="entry name" value="RIBONUCLEASE H"/>
    <property type="match status" value="1"/>
</dbReference>
<dbReference type="Proteomes" id="UP000046395">
    <property type="component" value="Unassembled WGS sequence"/>
</dbReference>
<dbReference type="PANTHER" id="PTHR47331">
    <property type="entry name" value="PHD-TYPE DOMAIN-CONTAINING PROTEIN"/>
    <property type="match status" value="1"/>
</dbReference>
<organism evidence="1 2">
    <name type="scientific">Trichuris muris</name>
    <name type="common">Mouse whipworm</name>
    <dbReference type="NCBI Taxonomy" id="70415"/>
    <lineage>
        <taxon>Eukaryota</taxon>
        <taxon>Metazoa</taxon>
        <taxon>Ecdysozoa</taxon>
        <taxon>Nematoda</taxon>
        <taxon>Enoplea</taxon>
        <taxon>Dorylaimia</taxon>
        <taxon>Trichinellida</taxon>
        <taxon>Trichuridae</taxon>
        <taxon>Trichuris</taxon>
    </lineage>
</organism>
<keyword evidence="1" id="KW-1185">Reference proteome</keyword>
<dbReference type="AlphaFoldDB" id="A0A5S6Q5T6"/>
<dbReference type="WBParaSite" id="TMUE_1000002631.1">
    <property type="protein sequence ID" value="TMUE_1000002631.1"/>
    <property type="gene ID" value="WBGene00298405"/>
</dbReference>
<dbReference type="InterPro" id="IPR043502">
    <property type="entry name" value="DNA/RNA_pol_sf"/>
</dbReference>
<dbReference type="SUPFAM" id="SSF56672">
    <property type="entry name" value="DNA/RNA polymerases"/>
    <property type="match status" value="1"/>
</dbReference>
<sequence>MEIENSESILRNSTRKLVERYEVGLLWKDPNYQLPNSRPQALGRLTALKRRLSVDMKLKEAYQSEIDSLVQNGIAKKEVASETDSRKGRAWYLPHHGVRSVAKPDKLRVVFDDSAVFNGISLNNMLSKGPPLLSDLCHLLIRFRRYQIAVAADVDHMFLQVAVSQSDQTVIRFLWRNSSHKPLRTYQMTRQVFGLTSAQLLASTL</sequence>
<proteinExistence type="predicted"/>
<dbReference type="STRING" id="70415.A0A5S6Q5T6"/>
<name>A0A5S6Q5T6_TRIMR</name>
<protein>
    <submittedName>
        <fullName evidence="2">Reverse transcriptase domain-containing protein</fullName>
    </submittedName>
</protein>
<reference evidence="2" key="1">
    <citation type="submission" date="2019-12" db="UniProtKB">
        <authorList>
            <consortium name="WormBaseParasite"/>
        </authorList>
    </citation>
    <scope>IDENTIFICATION</scope>
</reference>
<evidence type="ECO:0000313" key="1">
    <source>
        <dbReference type="Proteomes" id="UP000046395"/>
    </source>
</evidence>